<keyword evidence="1" id="KW-0059">Arsenical resistance</keyword>
<reference evidence="3 4" key="1">
    <citation type="submission" date="2020-08" db="EMBL/GenBank/DDBJ databases">
        <title>The Agave Microbiome: Exploring the role of microbial communities in plant adaptations to desert environments.</title>
        <authorList>
            <person name="Partida-Martinez L.P."/>
        </authorList>
    </citation>
    <scope>NUCLEOTIDE SEQUENCE [LARGE SCALE GENOMIC DNA]</scope>
    <source>
        <strain evidence="3 4">AT3.9</strain>
    </source>
</reference>
<evidence type="ECO:0000256" key="1">
    <source>
        <dbReference type="ARBA" id="ARBA00022849"/>
    </source>
</evidence>
<gene>
    <name evidence="3" type="ORF">FHR70_002176</name>
</gene>
<name>A0A7W4VKZ6_9HYPH</name>
<dbReference type="Proteomes" id="UP000532010">
    <property type="component" value="Unassembled WGS sequence"/>
</dbReference>
<dbReference type="Pfam" id="PF01451">
    <property type="entry name" value="LMWPc"/>
    <property type="match status" value="1"/>
</dbReference>
<keyword evidence="4" id="KW-1185">Reference proteome</keyword>
<comment type="caution">
    <text evidence="3">The sequence shown here is derived from an EMBL/GenBank/DDBJ whole genome shotgun (WGS) entry which is preliminary data.</text>
</comment>
<dbReference type="InterPro" id="IPR023485">
    <property type="entry name" value="Ptyr_pPase"/>
</dbReference>
<dbReference type="AlphaFoldDB" id="A0A7W4VKZ6"/>
<evidence type="ECO:0000313" key="3">
    <source>
        <dbReference type="EMBL" id="MBB3019122.1"/>
    </source>
</evidence>
<dbReference type="GO" id="GO:0046685">
    <property type="term" value="P:response to arsenic-containing substance"/>
    <property type="evidence" value="ECO:0007669"/>
    <property type="project" value="UniProtKB-KW"/>
</dbReference>
<feature type="domain" description="Phosphotyrosine protein phosphatase I" evidence="2">
    <location>
        <begin position="18"/>
        <end position="156"/>
    </location>
</feature>
<proteinExistence type="predicted"/>
<dbReference type="SUPFAM" id="SSF52788">
    <property type="entry name" value="Phosphotyrosine protein phosphatases I"/>
    <property type="match status" value="1"/>
</dbReference>
<protein>
    <submittedName>
        <fullName evidence="3">Protein-tyrosine-phosphatase</fullName>
    </submittedName>
</protein>
<dbReference type="InterPro" id="IPR036196">
    <property type="entry name" value="Ptyr_pPase_sf"/>
</dbReference>
<dbReference type="Gene3D" id="3.40.50.2300">
    <property type="match status" value="1"/>
</dbReference>
<accession>A0A7W4VKZ6</accession>
<dbReference type="PANTHER" id="PTHR43428:SF1">
    <property type="entry name" value="ARSENATE REDUCTASE"/>
    <property type="match status" value="1"/>
</dbReference>
<evidence type="ECO:0000313" key="4">
    <source>
        <dbReference type="Proteomes" id="UP000532010"/>
    </source>
</evidence>
<evidence type="ECO:0000259" key="2">
    <source>
        <dbReference type="SMART" id="SM00226"/>
    </source>
</evidence>
<dbReference type="SMART" id="SM00226">
    <property type="entry name" value="LMWPc"/>
    <property type="match status" value="1"/>
</dbReference>
<dbReference type="EMBL" id="JACHWB010000002">
    <property type="protein sequence ID" value="MBB3019122.1"/>
    <property type="molecule type" value="Genomic_DNA"/>
</dbReference>
<sequence length="168" mass="18870">MEERLDEPLDEPRAKRIHSVLFVCAMNAVRSPMAEAIARHYFGKSIYVQSAGVRKGEPDGFVASILSEIGIDASKHKPRTLDELEEWEGLNFDLIISLSPEAHHAALELTRTLAAEVEYWPTPDPTITQGSRDQVLDAYRNIRDGLMYRIRLRLKQTSPKSPNDGEGA</sequence>
<organism evidence="3 4">
    <name type="scientific">Microvirga lupini</name>
    <dbReference type="NCBI Taxonomy" id="420324"/>
    <lineage>
        <taxon>Bacteria</taxon>
        <taxon>Pseudomonadati</taxon>
        <taxon>Pseudomonadota</taxon>
        <taxon>Alphaproteobacteria</taxon>
        <taxon>Hyphomicrobiales</taxon>
        <taxon>Methylobacteriaceae</taxon>
        <taxon>Microvirga</taxon>
    </lineage>
</organism>
<dbReference type="PANTHER" id="PTHR43428">
    <property type="entry name" value="ARSENATE REDUCTASE"/>
    <property type="match status" value="1"/>
</dbReference>